<evidence type="ECO:0000256" key="4">
    <source>
        <dbReference type="ARBA" id="ARBA00022605"/>
    </source>
</evidence>
<dbReference type="EMBL" id="CP104013">
    <property type="protein sequence ID" value="UYP45820.1"/>
    <property type="molecule type" value="Genomic_DNA"/>
</dbReference>
<feature type="binding site" evidence="7">
    <location>
        <begin position="312"/>
        <end position="316"/>
    </location>
    <ligand>
        <name>FMN</name>
        <dbReference type="ChEBI" id="CHEBI:58210"/>
    </ligand>
</feature>
<protein>
    <recommendedName>
        <fullName evidence="3 7">Chorismate synthase</fullName>
        <shortName evidence="7">CS</shortName>
        <ecNumber evidence="3 7">4.2.3.5</ecNumber>
    </recommendedName>
    <alternativeName>
        <fullName evidence="7">5-enolpyruvylshikimate-3-phosphate phospholyase</fullName>
    </alternativeName>
</protein>
<keyword evidence="7" id="KW-0288">FMN</keyword>
<dbReference type="GO" id="GO:0004107">
    <property type="term" value="F:chorismate synthase activity"/>
    <property type="evidence" value="ECO:0007669"/>
    <property type="project" value="UniProtKB-EC"/>
</dbReference>
<gene>
    <name evidence="7" type="primary">aroC</name>
    <name evidence="8" type="ORF">NEF87_002105</name>
</gene>
<evidence type="ECO:0000313" key="9">
    <source>
        <dbReference type="Proteomes" id="UP001208689"/>
    </source>
</evidence>
<feature type="binding site" evidence="7">
    <location>
        <position position="297"/>
    </location>
    <ligand>
        <name>FMN</name>
        <dbReference type="ChEBI" id="CHEBI:58210"/>
    </ligand>
</feature>
<keyword evidence="6 7" id="KW-0456">Lyase</keyword>
<dbReference type="PANTHER" id="PTHR21085">
    <property type="entry name" value="CHORISMATE SYNTHASE"/>
    <property type="match status" value="1"/>
</dbReference>
<evidence type="ECO:0000256" key="6">
    <source>
        <dbReference type="ARBA" id="ARBA00023239"/>
    </source>
</evidence>
<feature type="binding site" evidence="7">
    <location>
        <begin position="136"/>
        <end position="138"/>
    </location>
    <ligand>
        <name>FMN</name>
        <dbReference type="ChEBI" id="CHEBI:58210"/>
    </ligand>
</feature>
<keyword evidence="7" id="KW-0521">NADP</keyword>
<name>A0ABY6HQP0_9ARCH</name>
<comment type="caution">
    <text evidence="7">Lacks conserved residue(s) required for the propagation of feature annotation.</text>
</comment>
<comment type="catalytic activity">
    <reaction evidence="7">
        <text>5-O-(1-carboxyvinyl)-3-phosphoshikimate = chorismate + phosphate</text>
        <dbReference type="Rhea" id="RHEA:21020"/>
        <dbReference type="ChEBI" id="CHEBI:29748"/>
        <dbReference type="ChEBI" id="CHEBI:43474"/>
        <dbReference type="ChEBI" id="CHEBI:57701"/>
        <dbReference type="EC" id="4.2.3.5"/>
    </reaction>
</comment>
<dbReference type="NCBIfam" id="TIGR00033">
    <property type="entry name" value="aroC"/>
    <property type="match status" value="1"/>
</dbReference>
<dbReference type="Proteomes" id="UP001208689">
    <property type="component" value="Chromosome"/>
</dbReference>
<comment type="function">
    <text evidence="7">Catalyzes the anti-1,4-elimination of the C-3 phosphate and the C-6 proR hydrogen from 5-enolpyruvylshikimate-3-phosphate (EPSP) to yield chorismate, which is the branch point compound that serves as the starting substrate for the three terminal pathways of aromatic amino acid biosynthesis. This reaction introduces a second double bond into the aromatic ring system.</text>
</comment>
<feature type="binding site" evidence="7">
    <location>
        <position position="58"/>
    </location>
    <ligand>
        <name>NADP(+)</name>
        <dbReference type="ChEBI" id="CHEBI:58349"/>
    </ligand>
</feature>
<dbReference type="CDD" id="cd07304">
    <property type="entry name" value="Chorismate_synthase"/>
    <property type="match status" value="1"/>
</dbReference>
<dbReference type="HAMAP" id="MF_00300">
    <property type="entry name" value="Chorismate_synth"/>
    <property type="match status" value="1"/>
</dbReference>
<dbReference type="SUPFAM" id="SSF103263">
    <property type="entry name" value="Chorismate synthase, AroC"/>
    <property type="match status" value="1"/>
</dbReference>
<comment type="cofactor">
    <cofactor evidence="7">
        <name>FMNH2</name>
        <dbReference type="ChEBI" id="CHEBI:57618"/>
    </cofactor>
    <text evidence="7">Reduced FMN (FMNH(2)).</text>
</comment>
<comment type="pathway">
    <text evidence="1 7">Metabolic intermediate biosynthesis; chorismate biosynthesis; chorismate from D-erythrose 4-phosphate and phosphoenolpyruvate: step 7/7.</text>
</comment>
<evidence type="ECO:0000256" key="2">
    <source>
        <dbReference type="ARBA" id="ARBA00008014"/>
    </source>
</evidence>
<keyword evidence="4 7" id="KW-0028">Amino-acid biosynthesis</keyword>
<dbReference type="PROSITE" id="PS00788">
    <property type="entry name" value="CHORISMATE_SYNTHASE_2"/>
    <property type="match status" value="1"/>
</dbReference>
<keyword evidence="9" id="KW-1185">Reference proteome</keyword>
<reference evidence="8" key="1">
    <citation type="submission" date="2022-09" db="EMBL/GenBank/DDBJ databases">
        <title>Actin cytoskeleton and complex cell architecture in an #Asgard archaeon.</title>
        <authorList>
            <person name="Ponce Toledo R.I."/>
            <person name="Schleper C."/>
            <person name="Rodrigues Oliveira T."/>
            <person name="Wollweber F."/>
            <person name="Xu J."/>
            <person name="Rittmann S."/>
            <person name="Klingl A."/>
            <person name="Pilhofer M."/>
        </authorList>
    </citation>
    <scope>NUCLEOTIDE SEQUENCE</scope>
    <source>
        <strain evidence="8">B-35</strain>
    </source>
</reference>
<evidence type="ECO:0000313" key="8">
    <source>
        <dbReference type="EMBL" id="UYP45820.1"/>
    </source>
</evidence>
<evidence type="ECO:0000256" key="7">
    <source>
        <dbReference type="HAMAP-Rule" id="MF_00300"/>
    </source>
</evidence>
<dbReference type="PANTHER" id="PTHR21085:SF0">
    <property type="entry name" value="CHORISMATE SYNTHASE"/>
    <property type="match status" value="1"/>
</dbReference>
<dbReference type="PIRSF" id="PIRSF001456">
    <property type="entry name" value="Chorismate_synth"/>
    <property type="match status" value="1"/>
</dbReference>
<keyword evidence="7" id="KW-0274">FAD</keyword>
<proteinExistence type="inferred from homology"/>
<evidence type="ECO:0000256" key="1">
    <source>
        <dbReference type="ARBA" id="ARBA00005044"/>
    </source>
</evidence>
<dbReference type="InterPro" id="IPR020541">
    <property type="entry name" value="Chorismate_synthase_CS"/>
</dbReference>
<dbReference type="InterPro" id="IPR000453">
    <property type="entry name" value="Chorismate_synth"/>
</dbReference>
<evidence type="ECO:0000256" key="3">
    <source>
        <dbReference type="ARBA" id="ARBA00013036"/>
    </source>
</evidence>
<dbReference type="PROSITE" id="PS00789">
    <property type="entry name" value="CHORISMATE_SYNTHASE_3"/>
    <property type="match status" value="1"/>
</dbReference>
<feature type="binding site" evidence="7">
    <location>
        <position position="339"/>
    </location>
    <ligand>
        <name>FMN</name>
        <dbReference type="ChEBI" id="CHEBI:58210"/>
    </ligand>
</feature>
<dbReference type="InterPro" id="IPR035904">
    <property type="entry name" value="Chorismate_synth_AroC_sf"/>
</dbReference>
<dbReference type="Pfam" id="PF01264">
    <property type="entry name" value="Chorismate_synt"/>
    <property type="match status" value="1"/>
</dbReference>
<dbReference type="EC" id="4.2.3.5" evidence="3 7"/>
<organism evidence="8 9">
    <name type="scientific">Candidatus Lokiarchaeum ossiferum</name>
    <dbReference type="NCBI Taxonomy" id="2951803"/>
    <lineage>
        <taxon>Archaea</taxon>
        <taxon>Promethearchaeati</taxon>
        <taxon>Promethearchaeota</taxon>
        <taxon>Promethearchaeia</taxon>
        <taxon>Promethearchaeales</taxon>
        <taxon>Promethearchaeaceae</taxon>
        <taxon>Candidatus Lokiarchaeum</taxon>
    </lineage>
</organism>
<sequence length="368" mass="40153">MVVKFMDKKTIPNDTFGRTLQINLFGGSHTSEIGIEIRGLPSQLSIDKERIQHELNRRRPGQNNITTGRKEADLFQITSGLHLGKTTGEPLTITIPNIDTKSKDYSQFKTIPRPSHVDYPARLRYGDTIDLRGSGRFSGRMTAPLVAAGAIARQILHQQQIEIAAYASQIGNIHDPTEYTVSSIRQNVDSNLIRTVDAEFAHQMENLVKTVQKEKDSIGGVVSVRIEGFPAGLGDPWFHSLESDIAAAIMSIPGVRGIEFGTGFAAASMRGSDHNDPFVWQNGKITTKTNHCGGIIGGISIGTPITFQVAVKPTASIGKIQHTLNLETQSEVPLEIIGRHDPCIVPRIVVVLEAIVGLVLLDVLYSHS</sequence>
<dbReference type="NCBIfam" id="NF003793">
    <property type="entry name" value="PRK05382.1"/>
    <property type="match status" value="1"/>
</dbReference>
<comment type="similarity">
    <text evidence="2 7">Belongs to the chorismate synthase family.</text>
</comment>
<keyword evidence="7" id="KW-0285">Flavoprotein</keyword>
<evidence type="ECO:0000256" key="5">
    <source>
        <dbReference type="ARBA" id="ARBA00023141"/>
    </source>
</evidence>
<keyword evidence="5 7" id="KW-0057">Aromatic amino acid biosynthesis</keyword>
<dbReference type="Gene3D" id="3.60.150.10">
    <property type="entry name" value="Chorismate synthase AroC"/>
    <property type="match status" value="1"/>
</dbReference>
<accession>A0ABY6HQP0</accession>